<accession>A0A4P7C2M5</accession>
<dbReference type="KEGG" id="nwr:E3U44_16415"/>
<name>A0A4P7C2M5_9GAMM</name>
<dbReference type="OrthoDB" id="8759457at2"/>
<dbReference type="RefSeq" id="WP_134359175.1">
    <property type="nucleotide sequence ID" value="NZ_CP038033.1"/>
</dbReference>
<sequence length="80" mass="8773">MAILVLKDLPEARELSPEARAAVVGGFQLPSLSLSERMQAHPLWPLTPSPEVAPMSTNGETHSRTQHHSLSNTVSQTLRY</sequence>
<keyword evidence="3" id="KW-1185">Reference proteome</keyword>
<feature type="compositionally biased region" description="Polar residues" evidence="1">
    <location>
        <begin position="68"/>
        <end position="80"/>
    </location>
</feature>
<evidence type="ECO:0000313" key="2">
    <source>
        <dbReference type="EMBL" id="QBQ55920.1"/>
    </source>
</evidence>
<organism evidence="2 3">
    <name type="scientific">Nitrosococcus wardiae</name>
    <dbReference type="NCBI Taxonomy" id="1814290"/>
    <lineage>
        <taxon>Bacteria</taxon>
        <taxon>Pseudomonadati</taxon>
        <taxon>Pseudomonadota</taxon>
        <taxon>Gammaproteobacteria</taxon>
        <taxon>Chromatiales</taxon>
        <taxon>Chromatiaceae</taxon>
        <taxon>Nitrosococcus</taxon>
    </lineage>
</organism>
<dbReference type="AlphaFoldDB" id="A0A4P7C2M5"/>
<dbReference type="EMBL" id="CP038033">
    <property type="protein sequence ID" value="QBQ55920.1"/>
    <property type="molecule type" value="Genomic_DNA"/>
</dbReference>
<gene>
    <name evidence="2" type="ORF">E3U44_16415</name>
</gene>
<feature type="region of interest" description="Disordered" evidence="1">
    <location>
        <begin position="43"/>
        <end position="80"/>
    </location>
</feature>
<evidence type="ECO:0000313" key="3">
    <source>
        <dbReference type="Proteomes" id="UP000294325"/>
    </source>
</evidence>
<proteinExistence type="predicted"/>
<evidence type="ECO:0000256" key="1">
    <source>
        <dbReference type="SAM" id="MobiDB-lite"/>
    </source>
</evidence>
<protein>
    <submittedName>
        <fullName evidence="2">Uncharacterized protein</fullName>
    </submittedName>
</protein>
<reference evidence="2 3" key="1">
    <citation type="submission" date="2019-03" db="EMBL/GenBank/DDBJ databases">
        <title>The genome sequence of Nitrosococcus wardiae strain D1FHST reveals the archetypal metabolic capacity of ammonia-oxidizing Gammaproteobacteria.</title>
        <authorList>
            <person name="Wang L."/>
            <person name="Lim C.K."/>
            <person name="Hanson T.E."/>
            <person name="Dang H."/>
            <person name="Klotz M.G."/>
        </authorList>
    </citation>
    <scope>NUCLEOTIDE SEQUENCE [LARGE SCALE GENOMIC DNA]</scope>
    <source>
        <strain evidence="2 3">D1FHS</strain>
    </source>
</reference>
<dbReference type="Proteomes" id="UP000294325">
    <property type="component" value="Chromosome"/>
</dbReference>